<feature type="domain" description="Tc1-like transposase DDE" evidence="1">
    <location>
        <begin position="3"/>
        <end position="49"/>
    </location>
</feature>
<proteinExistence type="predicted"/>
<organism evidence="2 3">
    <name type="scientific">Mycolicibacterium hippocampi</name>
    <dbReference type="NCBI Taxonomy" id="659824"/>
    <lineage>
        <taxon>Bacteria</taxon>
        <taxon>Bacillati</taxon>
        <taxon>Actinomycetota</taxon>
        <taxon>Actinomycetes</taxon>
        <taxon>Mycobacteriales</taxon>
        <taxon>Mycobacteriaceae</taxon>
        <taxon>Mycolicibacterium</taxon>
    </lineage>
</organism>
<dbReference type="AlphaFoldDB" id="A0A7I9ZI50"/>
<comment type="caution">
    <text evidence="2">The sequence shown here is derived from an EMBL/GenBank/DDBJ whole genome shotgun (WGS) entry which is preliminary data.</text>
</comment>
<dbReference type="Pfam" id="PF13358">
    <property type="entry name" value="DDE_3"/>
    <property type="match status" value="1"/>
</dbReference>
<name>A0A7I9ZI50_9MYCO</name>
<sequence length="91" mass="10606">MQRWLDKHRRFHLHFTPTSSSWLNQVERWFRDLTDKALRRGVFGSVPDLTAAIQDYIDAHNKDPKPYVWTATAESILAKVARARATLNTVN</sequence>
<accession>A0A7I9ZI50</accession>
<evidence type="ECO:0000313" key="3">
    <source>
        <dbReference type="Proteomes" id="UP000465304"/>
    </source>
</evidence>
<evidence type="ECO:0000259" key="1">
    <source>
        <dbReference type="Pfam" id="PF13358"/>
    </source>
</evidence>
<dbReference type="InterPro" id="IPR038717">
    <property type="entry name" value="Tc1-like_DDE_dom"/>
</dbReference>
<gene>
    <name evidence="2" type="ORF">MHIP_11880</name>
</gene>
<dbReference type="EMBL" id="BLLB01000002">
    <property type="protein sequence ID" value="GFH00705.1"/>
    <property type="molecule type" value="Genomic_DNA"/>
</dbReference>
<reference evidence="2 3" key="1">
    <citation type="journal article" date="2019" name="Emerg. Microbes Infect.">
        <title>Comprehensive subspecies identification of 175 nontuberculous mycobacteria species based on 7547 genomic profiles.</title>
        <authorList>
            <person name="Matsumoto Y."/>
            <person name="Kinjo T."/>
            <person name="Motooka D."/>
            <person name="Nabeya D."/>
            <person name="Jung N."/>
            <person name="Uechi K."/>
            <person name="Horii T."/>
            <person name="Iida T."/>
            <person name="Fujita J."/>
            <person name="Nakamura S."/>
        </authorList>
    </citation>
    <scope>NUCLEOTIDE SEQUENCE [LARGE SCALE GENOMIC DNA]</scope>
    <source>
        <strain evidence="2 3">JCM 30996</strain>
    </source>
</reference>
<keyword evidence="3" id="KW-1185">Reference proteome</keyword>
<dbReference type="Proteomes" id="UP000465304">
    <property type="component" value="Unassembled WGS sequence"/>
</dbReference>
<evidence type="ECO:0000313" key="2">
    <source>
        <dbReference type="EMBL" id="GFH00705.1"/>
    </source>
</evidence>
<protein>
    <recommendedName>
        <fullName evidence="1">Tc1-like transposase DDE domain-containing protein</fullName>
    </recommendedName>
</protein>